<dbReference type="PATRIC" id="fig|307121.4.peg.1527"/>
<dbReference type="PANTHER" id="PTHR42923:SF47">
    <property type="entry name" value="BLR3003 PROTEIN"/>
    <property type="match status" value="1"/>
</dbReference>
<accession>A0A1C3N0A3</accession>
<dbReference type="OrthoDB" id="7849608at2"/>
<dbReference type="NCBIfam" id="TIGR03467">
    <property type="entry name" value="HpnE"/>
    <property type="match status" value="1"/>
</dbReference>
<feature type="domain" description="Amine oxidase" evidence="4">
    <location>
        <begin position="20"/>
        <end position="440"/>
    </location>
</feature>
<dbReference type="RefSeq" id="WP_091589166.1">
    <property type="nucleotide sequence ID" value="NZ_JBHRWG010000003.1"/>
</dbReference>
<dbReference type="PRINTS" id="PR00757">
    <property type="entry name" value="AMINEOXDASEF"/>
</dbReference>
<dbReference type="Gene3D" id="3.50.50.60">
    <property type="entry name" value="FAD/NAD(P)-binding domain"/>
    <property type="match status" value="1"/>
</dbReference>
<evidence type="ECO:0000313" key="6">
    <source>
        <dbReference type="Proteomes" id="UP000199393"/>
    </source>
</evidence>
<proteinExistence type="predicted"/>
<dbReference type="InterPro" id="IPR036188">
    <property type="entry name" value="FAD/NAD-bd_sf"/>
</dbReference>
<dbReference type="PANTHER" id="PTHR42923">
    <property type="entry name" value="PROTOPORPHYRINOGEN OXIDASE"/>
    <property type="match status" value="1"/>
</dbReference>
<evidence type="ECO:0000256" key="3">
    <source>
        <dbReference type="PIRSR" id="PIRSR601613-1"/>
    </source>
</evidence>
<evidence type="ECO:0000256" key="2">
    <source>
        <dbReference type="ARBA" id="ARBA00023002"/>
    </source>
</evidence>
<keyword evidence="6" id="KW-1185">Reference proteome</keyword>
<evidence type="ECO:0000259" key="4">
    <source>
        <dbReference type="Pfam" id="PF01593"/>
    </source>
</evidence>
<dbReference type="InterPro" id="IPR001613">
    <property type="entry name" value="Flavin_amine_oxidase"/>
</dbReference>
<comment type="cofactor">
    <cofactor evidence="1">
        <name>FAD</name>
        <dbReference type="ChEBI" id="CHEBI:57692"/>
    </cofactor>
</comment>
<name>A0A1C3N0A3_9ACTN</name>
<dbReference type="Pfam" id="PF01593">
    <property type="entry name" value="Amino_oxidase"/>
    <property type="match status" value="1"/>
</dbReference>
<feature type="binding site" evidence="3">
    <location>
        <position position="244"/>
    </location>
    <ligand>
        <name>FAD</name>
        <dbReference type="ChEBI" id="CHEBI:57692"/>
    </ligand>
</feature>
<dbReference type="STRING" id="307121.GA0070620_1490"/>
<evidence type="ECO:0000256" key="1">
    <source>
        <dbReference type="ARBA" id="ARBA00001974"/>
    </source>
</evidence>
<dbReference type="EMBL" id="LT598496">
    <property type="protein sequence ID" value="SBV26008.1"/>
    <property type="molecule type" value="Genomic_DNA"/>
</dbReference>
<keyword evidence="2" id="KW-0560">Oxidoreductase</keyword>
<sequence>MTGPIGTPRGGGICVIGGGLAGITAAIRLADLGHPVTLLESRPELGGATYSFRRDGLTVDTGQHVFLRCYQAYRGLLDRLGTTAGTDLQPRFAVPVLLPGRPPHLLARRRLPAPAHLLPALAGYRLLNPVERFAAARACAALRHVDPDAPPTDQLAFGDWLTAHGQSRRAQHRLWDLITVAALNLPSSRASLALAARVFRTGLLESADAGDIGRPLVPLVDLHAVAARRVLDRLGARVHLRTRVRGIHPEATGYRVAVDGGEIAADAVVLAVPHHVAATLVPPAAAPDAGEWHRLGAAPIVNVHLRYARRVTRLTMAAAVESPAQWIFDRSAPDAGDEQHLVVSLSAADAEIDRPAAELVDTQRRALAELFPAARHTPVRDAFVSREPRATFRQAPGTRAYRPAPTTRLPGLVLAGAWTDTGWPDTMEGAVRSGRQAADILARQLVSRPRHHTEAAR</sequence>
<dbReference type="AlphaFoldDB" id="A0A1C3N0A3"/>
<reference evidence="6" key="1">
    <citation type="submission" date="2016-06" db="EMBL/GenBank/DDBJ databases">
        <authorList>
            <person name="Varghese N."/>
            <person name="Submissions Spin"/>
        </authorList>
    </citation>
    <scope>NUCLEOTIDE SEQUENCE [LARGE SCALE GENOMIC DNA]</scope>
    <source>
        <strain evidence="6">DSM 45344</strain>
    </source>
</reference>
<dbReference type="InterPro" id="IPR002937">
    <property type="entry name" value="Amino_oxidase"/>
</dbReference>
<dbReference type="SUPFAM" id="SSF51905">
    <property type="entry name" value="FAD/NAD(P)-binding domain"/>
    <property type="match status" value="1"/>
</dbReference>
<dbReference type="InterPro" id="IPR050464">
    <property type="entry name" value="Zeta_carotene_desat/Oxidored"/>
</dbReference>
<evidence type="ECO:0000313" key="5">
    <source>
        <dbReference type="EMBL" id="SBV26008.1"/>
    </source>
</evidence>
<dbReference type="Proteomes" id="UP000199393">
    <property type="component" value="Chromosome I"/>
</dbReference>
<dbReference type="GO" id="GO:0016491">
    <property type="term" value="F:oxidoreductase activity"/>
    <property type="evidence" value="ECO:0007669"/>
    <property type="project" value="UniProtKB-KW"/>
</dbReference>
<dbReference type="InterPro" id="IPR017830">
    <property type="entry name" value="SQase_HpnE"/>
</dbReference>
<organism evidence="5 6">
    <name type="scientific">Micromonospora krabiensis</name>
    <dbReference type="NCBI Taxonomy" id="307121"/>
    <lineage>
        <taxon>Bacteria</taxon>
        <taxon>Bacillati</taxon>
        <taxon>Actinomycetota</taxon>
        <taxon>Actinomycetes</taxon>
        <taxon>Micromonosporales</taxon>
        <taxon>Micromonosporaceae</taxon>
        <taxon>Micromonospora</taxon>
    </lineage>
</organism>
<protein>
    <submittedName>
        <fullName evidence="5">Squalene-associated FAD-dependent desaturase</fullName>
    </submittedName>
</protein>
<gene>
    <name evidence="5" type="ORF">GA0070620_1490</name>
</gene>